<evidence type="ECO:0000313" key="3">
    <source>
        <dbReference type="Proteomes" id="UP001524501"/>
    </source>
</evidence>
<evidence type="ECO:0000313" key="2">
    <source>
        <dbReference type="EMBL" id="MCQ4122559.1"/>
    </source>
</evidence>
<gene>
    <name evidence="2" type="ORF">NOF53_25950</name>
</gene>
<organism evidence="2 3">
    <name type="scientific">Rhodococcus tibetensis</name>
    <dbReference type="NCBI Taxonomy" id="2965064"/>
    <lineage>
        <taxon>Bacteria</taxon>
        <taxon>Bacillati</taxon>
        <taxon>Actinomycetota</taxon>
        <taxon>Actinomycetes</taxon>
        <taxon>Mycobacteriales</taxon>
        <taxon>Nocardiaceae</taxon>
        <taxon>Rhodococcus</taxon>
    </lineage>
</organism>
<evidence type="ECO:0000259" key="1">
    <source>
        <dbReference type="Pfam" id="PF01590"/>
    </source>
</evidence>
<keyword evidence="3" id="KW-1185">Reference proteome</keyword>
<accession>A0ABT1QJW9</accession>
<comment type="caution">
    <text evidence="2">The sequence shown here is derived from an EMBL/GenBank/DDBJ whole genome shotgun (WGS) entry which is preliminary data.</text>
</comment>
<protein>
    <submittedName>
        <fullName evidence="2">GAF domain-containing protein</fullName>
    </submittedName>
</protein>
<dbReference type="EMBL" id="JANFQF010000032">
    <property type="protein sequence ID" value="MCQ4122559.1"/>
    <property type="molecule type" value="Genomic_DNA"/>
</dbReference>
<dbReference type="RefSeq" id="WP_255974313.1">
    <property type="nucleotide sequence ID" value="NZ_JANFQF010000032.1"/>
</dbReference>
<sequence length="412" mass="44266">MVAGTFGGRLGGVSTTSSRRERLLAVGRGVDLPRHARLLSEVRDAVLSGQKPPMLPRDVVARSWSRLQAGGVSPARCEDVVLADCSELESRRTRTSLRSVLPELRSTLTEVADDANFIVVIADTDGVVLWREGSRAVRKAADALGFVEGARWSEDLVGTNSVGTALVEEAPVQLFSAEHYARSHYGWSCTGSPVHDPRTGDVIGVVDISGSAMSVHPTTVALVQTAVRLAESTLWREHTVQRDKIRAQAAPVLAAVGGRALVVDRHGWVVEANGVGVPERLTPPCADKPMLVPGLGLCVPEPLGEGWLVCRRDERAVIELELDLGGAPRATVRGDVDWTRALSPRHAQILRVLASRAPAGIDAASMSEALFGDRDHVVAVRAEISRLRKTLGPVLTTQPYRFANDVQVRMIG</sequence>
<reference evidence="2 3" key="1">
    <citation type="submission" date="2022-07" db="EMBL/GenBank/DDBJ databases">
        <title>Degradation activity of malathion, p-nitrophenol and potential low-temperature adaptation strategy of Rhodococcus sp. FXJ9.536.</title>
        <authorList>
            <person name="Huang J."/>
            <person name="Huang Y."/>
        </authorList>
    </citation>
    <scope>NUCLEOTIDE SEQUENCE [LARGE SCALE GENOMIC DNA]</scope>
    <source>
        <strain evidence="2 3">FXJ9.536</strain>
    </source>
</reference>
<dbReference type="InterPro" id="IPR003018">
    <property type="entry name" value="GAF"/>
</dbReference>
<proteinExistence type="predicted"/>
<dbReference type="Gene3D" id="3.30.450.40">
    <property type="match status" value="1"/>
</dbReference>
<dbReference type="Pfam" id="PF01590">
    <property type="entry name" value="GAF"/>
    <property type="match status" value="1"/>
</dbReference>
<name>A0ABT1QJW9_9NOCA</name>
<feature type="domain" description="GAF" evidence="1">
    <location>
        <begin position="122"/>
        <end position="233"/>
    </location>
</feature>
<dbReference type="Proteomes" id="UP001524501">
    <property type="component" value="Unassembled WGS sequence"/>
</dbReference>
<dbReference type="InterPro" id="IPR029016">
    <property type="entry name" value="GAF-like_dom_sf"/>
</dbReference>